<dbReference type="Pfam" id="PF02789">
    <property type="entry name" value="Peptidase_M17_N"/>
    <property type="match status" value="1"/>
</dbReference>
<evidence type="ECO:0000256" key="2">
    <source>
        <dbReference type="ARBA" id="ARBA00000967"/>
    </source>
</evidence>
<comment type="caution">
    <text evidence="10">The sequence shown here is derived from an EMBL/GenBank/DDBJ whole genome shotgun (WGS) entry which is preliminary data.</text>
</comment>
<feature type="binding site" evidence="8">
    <location>
        <position position="299"/>
    </location>
    <ligand>
        <name>Mn(2+)</name>
        <dbReference type="ChEBI" id="CHEBI:29035"/>
        <label>1</label>
    </ligand>
</feature>
<sequence>MPTIYPFIYSEAGISSSPRGTVEGRLISLSIKEDTMAQTDLPARGHFPQVKLGKKVPKKAEALLIAAFEGEGGLELPGTDLLGGAALRSTYEALVAVGASGKAGEVTRVPAPAKGGVASIIAVGLGDAEEVDDETLRRAAGQAARSITKVGAVATSLGDFGITPVVEGLILGGYKYSGLRSESAAETTTYTVVAEKSAQEEFDSAKITAESVLIARDLVNTPSNLLYPETYAEFLSAQAAEAGLEVEVLDEKALEKQGFGGIMAVGRGSARPPRLVRLSWKPKKAKRHVALVGKGITFDTGGISLKPGAKMWDMISDMGGSAAMAAAIIAAAKLNLKVGITATLPLAENMPGSDATRPGDVITHYGGITSEVLNTDAEGRLVLADAIARASEDKPDYLIETATLTGAQMVALGERTAGVMGSEEFRDRMAEIGREVGEKAWAMPLLEEHEESVKSASADIRNINAKREGGMEYAGTYLQHFVGEGIEWAHIDVAGPSFNTTGAYGYTPKMGTGVPTRTVIAALREIAESK</sequence>
<dbReference type="HOGENOM" id="CLU_013734_2_0_11"/>
<dbReference type="CDD" id="cd00433">
    <property type="entry name" value="Peptidase_M17"/>
    <property type="match status" value="1"/>
</dbReference>
<dbReference type="EMBL" id="ABYQ02000014">
    <property type="protein sequence ID" value="EFQ79740.1"/>
    <property type="molecule type" value="Genomic_DNA"/>
</dbReference>
<feature type="domain" description="Cytosol aminopeptidase" evidence="9">
    <location>
        <begin position="374"/>
        <end position="381"/>
    </location>
</feature>
<feature type="active site" evidence="8">
    <location>
        <position position="380"/>
    </location>
</feature>
<dbReference type="GO" id="GO:0006508">
    <property type="term" value="P:proteolysis"/>
    <property type="evidence" value="ECO:0007669"/>
    <property type="project" value="UniProtKB-KW"/>
</dbReference>
<comment type="function">
    <text evidence="7 8">Presumably involved in the processing and regular turnover of intracellular proteins. Catalyzes the removal of unsubstituted N-terminal amino acids from various peptides.</text>
</comment>
<dbReference type="InterPro" id="IPR000819">
    <property type="entry name" value="Peptidase_M17_C"/>
</dbReference>
<gene>
    <name evidence="8" type="primary">pepA</name>
    <name evidence="10" type="ORF">HMPREF0305_12250</name>
</gene>
<dbReference type="HAMAP" id="MF_00181">
    <property type="entry name" value="Cytosol_peptidase_M17"/>
    <property type="match status" value="1"/>
</dbReference>
<dbReference type="NCBIfam" id="NF002073">
    <property type="entry name" value="PRK00913.1-2"/>
    <property type="match status" value="1"/>
</dbReference>
<keyword evidence="11" id="KW-1185">Reference proteome</keyword>
<comment type="similarity">
    <text evidence="3 8">Belongs to the peptidase M17 family.</text>
</comment>
<dbReference type="InterPro" id="IPR011356">
    <property type="entry name" value="Leucine_aapep/pepB"/>
</dbReference>
<comment type="cofactor">
    <cofactor evidence="8">
        <name>Mn(2+)</name>
        <dbReference type="ChEBI" id="CHEBI:29035"/>
    </cofactor>
    <text evidence="8">Binds 2 manganese ions per subunit.</text>
</comment>
<dbReference type="EC" id="3.4.11.1" evidence="8"/>
<evidence type="ECO:0000313" key="10">
    <source>
        <dbReference type="EMBL" id="EFQ79740.1"/>
    </source>
</evidence>
<keyword evidence="6 8" id="KW-0378">Hydrolase</keyword>
<keyword evidence="8" id="KW-0464">Manganese</keyword>
<evidence type="ECO:0000259" key="9">
    <source>
        <dbReference type="PROSITE" id="PS00631"/>
    </source>
</evidence>
<dbReference type="PANTHER" id="PTHR11963:SF23">
    <property type="entry name" value="CYTOSOL AMINOPEPTIDASE"/>
    <property type="match status" value="1"/>
</dbReference>
<dbReference type="GO" id="GO:0030145">
    <property type="term" value="F:manganese ion binding"/>
    <property type="evidence" value="ECO:0007669"/>
    <property type="project" value="UniProtKB-UniRule"/>
</dbReference>
<evidence type="ECO:0000256" key="7">
    <source>
        <dbReference type="ARBA" id="ARBA00049972"/>
    </source>
</evidence>
<dbReference type="Gene3D" id="3.40.220.10">
    <property type="entry name" value="Leucine Aminopeptidase, subunit E, domain 1"/>
    <property type="match status" value="1"/>
</dbReference>
<feature type="binding site" evidence="8">
    <location>
        <position position="378"/>
    </location>
    <ligand>
        <name>Mn(2+)</name>
        <dbReference type="ChEBI" id="CHEBI:29035"/>
        <label>2</label>
    </ligand>
</feature>
<comment type="catalytic activity">
    <reaction evidence="2 8">
        <text>Release of an N-terminal amino acid, preferentially leucine, but not glutamic or aspartic acids.</text>
        <dbReference type="EC" id="3.4.11.10"/>
    </reaction>
</comment>
<keyword evidence="5 8" id="KW-0645">Protease</keyword>
<dbReference type="GO" id="GO:0005737">
    <property type="term" value="C:cytoplasm"/>
    <property type="evidence" value="ECO:0007669"/>
    <property type="project" value="UniProtKB-SubCell"/>
</dbReference>
<dbReference type="InterPro" id="IPR023042">
    <property type="entry name" value="Peptidase_M17_leu_NH2_pept"/>
</dbReference>
<dbReference type="InterPro" id="IPR043472">
    <property type="entry name" value="Macro_dom-like"/>
</dbReference>
<dbReference type="Gene3D" id="3.40.630.10">
    <property type="entry name" value="Zn peptidases"/>
    <property type="match status" value="1"/>
</dbReference>
<evidence type="ECO:0000256" key="1">
    <source>
        <dbReference type="ARBA" id="ARBA00000135"/>
    </source>
</evidence>
<evidence type="ECO:0000256" key="6">
    <source>
        <dbReference type="ARBA" id="ARBA00022801"/>
    </source>
</evidence>
<feature type="binding site" evidence="8">
    <location>
        <position position="376"/>
    </location>
    <ligand>
        <name>Mn(2+)</name>
        <dbReference type="ChEBI" id="CHEBI:29035"/>
        <label>1</label>
    </ligand>
</feature>
<evidence type="ECO:0000256" key="4">
    <source>
        <dbReference type="ARBA" id="ARBA00022438"/>
    </source>
</evidence>
<keyword evidence="4 8" id="KW-0031">Aminopeptidase</keyword>
<dbReference type="SUPFAM" id="SSF53187">
    <property type="entry name" value="Zn-dependent exopeptidases"/>
    <property type="match status" value="1"/>
</dbReference>
<name>E2S6U8_9CORY</name>
<dbReference type="PRINTS" id="PR00481">
    <property type="entry name" value="LAMNOPPTDASE"/>
</dbReference>
<dbReference type="eggNOG" id="COG0260">
    <property type="taxonomic scope" value="Bacteria"/>
</dbReference>
<feature type="binding site" evidence="8">
    <location>
        <position position="378"/>
    </location>
    <ligand>
        <name>Mn(2+)</name>
        <dbReference type="ChEBI" id="CHEBI:29035"/>
        <label>1</label>
    </ligand>
</feature>
<dbReference type="PANTHER" id="PTHR11963">
    <property type="entry name" value="LEUCINE AMINOPEPTIDASE-RELATED"/>
    <property type="match status" value="1"/>
</dbReference>
<dbReference type="Proteomes" id="UP000003020">
    <property type="component" value="Unassembled WGS sequence"/>
</dbReference>
<protein>
    <recommendedName>
        <fullName evidence="8">Probable cytosol aminopeptidase</fullName>
        <ecNumber evidence="8">3.4.11.1</ecNumber>
    </recommendedName>
    <alternativeName>
        <fullName evidence="8">Leucine aminopeptidase</fullName>
        <shortName evidence="8">LAP</shortName>
        <ecNumber evidence="8">3.4.11.10</ecNumber>
    </alternativeName>
    <alternativeName>
        <fullName evidence="8">Leucyl aminopeptidase</fullName>
    </alternativeName>
</protein>
<comment type="subcellular location">
    <subcellularLocation>
        <location evidence="8">Cytoplasm</location>
    </subcellularLocation>
</comment>
<keyword evidence="8" id="KW-0963">Cytoplasm</keyword>
<feature type="binding site" evidence="8">
    <location>
        <position position="317"/>
    </location>
    <ligand>
        <name>Mn(2+)</name>
        <dbReference type="ChEBI" id="CHEBI:29035"/>
        <label>2</label>
    </ligand>
</feature>
<dbReference type="Pfam" id="PF00883">
    <property type="entry name" value="Peptidase_M17"/>
    <property type="match status" value="1"/>
</dbReference>
<comment type="catalytic activity">
    <reaction evidence="1 8">
        <text>Release of an N-terminal amino acid, Xaa-|-Yaa-, in which Xaa is preferably Leu, but may be other amino acids including Pro although not Arg or Lys, and Yaa may be Pro. Amino acid amides and methyl esters are also readily hydrolyzed, but rates on arylamides are exceedingly low.</text>
        <dbReference type="EC" id="3.4.11.1"/>
    </reaction>
</comment>
<dbReference type="AlphaFoldDB" id="E2S6U8"/>
<dbReference type="InterPro" id="IPR008283">
    <property type="entry name" value="Peptidase_M17_N"/>
</dbReference>
<feature type="binding site" evidence="8">
    <location>
        <position position="299"/>
    </location>
    <ligand>
        <name>Mn(2+)</name>
        <dbReference type="ChEBI" id="CHEBI:29035"/>
        <label>2</label>
    </ligand>
</feature>
<feature type="active site" evidence="8">
    <location>
        <position position="306"/>
    </location>
</feature>
<evidence type="ECO:0000256" key="5">
    <source>
        <dbReference type="ARBA" id="ARBA00022670"/>
    </source>
</evidence>
<reference evidence="10 11" key="1">
    <citation type="submission" date="2010-08" db="EMBL/GenBank/DDBJ databases">
        <authorList>
            <person name="Muzny D."/>
            <person name="Qin X."/>
            <person name="Buhay C."/>
            <person name="Dugan-Rocha S."/>
            <person name="Ding Y."/>
            <person name="Chen G."/>
            <person name="Hawes A."/>
            <person name="Holder M."/>
            <person name="Jhangiani S."/>
            <person name="Johnson A."/>
            <person name="Khan Z."/>
            <person name="Li Z."/>
            <person name="Liu W."/>
            <person name="Liu X."/>
            <person name="Perez L."/>
            <person name="Shen H."/>
            <person name="Wang Q."/>
            <person name="Watt J."/>
            <person name="Xi L."/>
            <person name="Xin Y."/>
            <person name="Zhou J."/>
            <person name="Deng J."/>
            <person name="Jiang H."/>
            <person name="Liu Y."/>
            <person name="Qu J."/>
            <person name="Song X.-Z."/>
            <person name="Zhang L."/>
            <person name="Villasana D."/>
            <person name="Johnson A."/>
            <person name="Liu J."/>
            <person name="Liyanage D."/>
            <person name="Lorensuhewa L."/>
            <person name="Robinson T."/>
            <person name="Song A."/>
            <person name="Song B.-B."/>
            <person name="Dinh H."/>
            <person name="Thornton R."/>
            <person name="Coyle M."/>
            <person name="Francisco L."/>
            <person name="Jackson L."/>
            <person name="Javaid M."/>
            <person name="Korchina V."/>
            <person name="Kovar C."/>
            <person name="Mata R."/>
            <person name="Mathew T."/>
            <person name="Ngo R."/>
            <person name="Nguyen L."/>
            <person name="Nguyen N."/>
            <person name="Okwuonu G."/>
            <person name="Ongeri F."/>
            <person name="Pham C."/>
            <person name="Simmons D."/>
            <person name="Wilczek-Boney K."/>
            <person name="Hale W."/>
            <person name="Jakkamsetti A."/>
            <person name="Pham P."/>
            <person name="Ruth R."/>
            <person name="San Lucas F."/>
            <person name="Warren J."/>
            <person name="Zhang J."/>
            <person name="Zhao Z."/>
            <person name="Zhou C."/>
            <person name="Zhu D."/>
            <person name="Lee S."/>
            <person name="Bess C."/>
            <person name="Blankenburg K."/>
            <person name="Forbes L."/>
            <person name="Fu Q."/>
            <person name="Gubbala S."/>
            <person name="Hirani K."/>
            <person name="Jayaseelan J.C."/>
            <person name="Lara F."/>
            <person name="Munidasa M."/>
            <person name="Palculict T."/>
            <person name="Patil S."/>
            <person name="Pu L.-L."/>
            <person name="Saada N."/>
            <person name="Tang L."/>
            <person name="Weissenberger G."/>
            <person name="Zhu Y."/>
            <person name="Hemphill L."/>
            <person name="Shang Y."/>
            <person name="Youmans B."/>
            <person name="Ayvaz T."/>
            <person name="Ross M."/>
            <person name="Santibanez J."/>
            <person name="Aqrawi P."/>
            <person name="Gross S."/>
            <person name="Joshi V."/>
            <person name="Fowler G."/>
            <person name="Nazareth L."/>
            <person name="Reid J."/>
            <person name="Worley K."/>
            <person name="Petrosino J."/>
            <person name="Highlander S."/>
            <person name="Gibbs R."/>
        </authorList>
    </citation>
    <scope>NUCLEOTIDE SEQUENCE [LARGE SCALE GENOMIC DNA]</scope>
    <source>
        <strain evidence="10 11">ATCC 33035</strain>
    </source>
</reference>
<dbReference type="EC" id="3.4.11.10" evidence="8"/>
<evidence type="ECO:0000256" key="8">
    <source>
        <dbReference type="HAMAP-Rule" id="MF_00181"/>
    </source>
</evidence>
<accession>E2S6U8</accession>
<evidence type="ECO:0000313" key="11">
    <source>
        <dbReference type="Proteomes" id="UP000003020"/>
    </source>
</evidence>
<evidence type="ECO:0000256" key="3">
    <source>
        <dbReference type="ARBA" id="ARBA00009528"/>
    </source>
</evidence>
<organism evidence="10 11">
    <name type="scientific">Corynebacterium pseudogenitalium ATCC 33035</name>
    <dbReference type="NCBI Taxonomy" id="525264"/>
    <lineage>
        <taxon>Bacteria</taxon>
        <taxon>Bacillati</taxon>
        <taxon>Actinomycetota</taxon>
        <taxon>Actinomycetes</taxon>
        <taxon>Mycobacteriales</taxon>
        <taxon>Corynebacteriaceae</taxon>
        <taxon>Corynebacterium</taxon>
    </lineage>
</organism>
<proteinExistence type="inferred from homology"/>
<feature type="binding site" evidence="8">
    <location>
        <position position="294"/>
    </location>
    <ligand>
        <name>Mn(2+)</name>
        <dbReference type="ChEBI" id="CHEBI:29035"/>
        <label>2</label>
    </ligand>
</feature>
<dbReference type="GO" id="GO:0070006">
    <property type="term" value="F:metalloaminopeptidase activity"/>
    <property type="evidence" value="ECO:0007669"/>
    <property type="project" value="InterPro"/>
</dbReference>
<keyword evidence="8" id="KW-0479">Metal-binding</keyword>
<dbReference type="PROSITE" id="PS00631">
    <property type="entry name" value="CYTOSOL_AP"/>
    <property type="match status" value="1"/>
</dbReference>
<dbReference type="SUPFAM" id="SSF52949">
    <property type="entry name" value="Macro domain-like"/>
    <property type="match status" value="1"/>
</dbReference>